<dbReference type="GO" id="GO:0016879">
    <property type="term" value="F:ligase activity, forming carbon-nitrogen bonds"/>
    <property type="evidence" value="ECO:0007669"/>
    <property type="project" value="TreeGrafter"/>
</dbReference>
<accession>A0A847ESP5</accession>
<dbReference type="EMBL" id="JAAZAL010000064">
    <property type="protein sequence ID" value="NLE30983.1"/>
    <property type="molecule type" value="Genomic_DNA"/>
</dbReference>
<keyword evidence="1" id="KW-0547">Nucleotide-binding</keyword>
<dbReference type="PANTHER" id="PTHR21621:SF0">
    <property type="entry name" value="BETA-CITRYLGLUTAMATE SYNTHASE B-RELATED"/>
    <property type="match status" value="1"/>
</dbReference>
<evidence type="ECO:0000313" key="4">
    <source>
        <dbReference type="Proteomes" id="UP000554004"/>
    </source>
</evidence>
<evidence type="ECO:0000256" key="1">
    <source>
        <dbReference type="PROSITE-ProRule" id="PRU00409"/>
    </source>
</evidence>
<sequence length="293" mass="33209">MNMSKSSVLAVGINISKEEKKLIQKKLGMDSIRLDFASIKDIIFTIIDGVIDVEIKGKTLINYDHVWIQSGWKTNQLAYLLHLYLKSKNIPHNRTSTQNTKLSDIFSLASKGVLVPNTFFHNGLKIDSGNVIDIGKICKLPCIYKTVFGSLGCDVFLIDKKEDIKKTIKENKKYNRYLFQEYIPNDFDYRVVIANGTSSSVCKRIRVNDKFRNNVALGAREEFIKVNDTSKDILDLAIRSAKALKLNWAGVDIVTDKDTGRNYVLEVNRRPALTSESTEILAAYKYIMELAGR</sequence>
<proteinExistence type="predicted"/>
<dbReference type="InterPro" id="IPR013651">
    <property type="entry name" value="ATP-grasp_RimK-type"/>
</dbReference>
<comment type="caution">
    <text evidence="3">The sequence shown here is derived from an EMBL/GenBank/DDBJ whole genome shotgun (WGS) entry which is preliminary data.</text>
</comment>
<dbReference type="PROSITE" id="PS50975">
    <property type="entry name" value="ATP_GRASP"/>
    <property type="match status" value="1"/>
</dbReference>
<dbReference type="Pfam" id="PF08443">
    <property type="entry name" value="RimK"/>
    <property type="match status" value="1"/>
</dbReference>
<dbReference type="PANTHER" id="PTHR21621">
    <property type="entry name" value="RIBOSOMAL PROTEIN S6 MODIFICATION PROTEIN"/>
    <property type="match status" value="1"/>
</dbReference>
<organism evidence="3 4">
    <name type="scientific">Candidatus Dojkabacteria bacterium</name>
    <dbReference type="NCBI Taxonomy" id="2099670"/>
    <lineage>
        <taxon>Bacteria</taxon>
        <taxon>Candidatus Dojkabacteria</taxon>
    </lineage>
</organism>
<name>A0A847ESP5_9BACT</name>
<dbReference type="InterPro" id="IPR013815">
    <property type="entry name" value="ATP_grasp_subdomain_1"/>
</dbReference>
<protein>
    <submittedName>
        <fullName evidence="3">ATP-grasp domain-containing protein</fullName>
    </submittedName>
</protein>
<dbReference type="AlphaFoldDB" id="A0A847ESP5"/>
<dbReference type="GO" id="GO:0046872">
    <property type="term" value="F:metal ion binding"/>
    <property type="evidence" value="ECO:0007669"/>
    <property type="project" value="InterPro"/>
</dbReference>
<reference evidence="3 4" key="1">
    <citation type="journal article" date="2020" name="Biotechnol. Biofuels">
        <title>New insights from the biogas microbiome by comprehensive genome-resolved metagenomics of nearly 1600 species originating from multiple anaerobic digesters.</title>
        <authorList>
            <person name="Campanaro S."/>
            <person name="Treu L."/>
            <person name="Rodriguez-R L.M."/>
            <person name="Kovalovszki A."/>
            <person name="Ziels R.M."/>
            <person name="Maus I."/>
            <person name="Zhu X."/>
            <person name="Kougias P.G."/>
            <person name="Basile A."/>
            <person name="Luo G."/>
            <person name="Schluter A."/>
            <person name="Konstantinidis K.T."/>
            <person name="Angelidaki I."/>
        </authorList>
    </citation>
    <scope>NUCLEOTIDE SEQUENCE [LARGE SCALE GENOMIC DNA]</scope>
    <source>
        <strain evidence="3">AS06rmzACSIP_421</strain>
    </source>
</reference>
<gene>
    <name evidence="3" type="ORF">GX618_01780</name>
</gene>
<dbReference type="GO" id="GO:0005524">
    <property type="term" value="F:ATP binding"/>
    <property type="evidence" value="ECO:0007669"/>
    <property type="project" value="UniProtKB-UniRule"/>
</dbReference>
<dbReference type="GO" id="GO:0005737">
    <property type="term" value="C:cytoplasm"/>
    <property type="evidence" value="ECO:0007669"/>
    <property type="project" value="TreeGrafter"/>
</dbReference>
<keyword evidence="1" id="KW-0067">ATP-binding</keyword>
<dbReference type="Proteomes" id="UP000554004">
    <property type="component" value="Unassembled WGS sequence"/>
</dbReference>
<evidence type="ECO:0000313" key="3">
    <source>
        <dbReference type="EMBL" id="NLE30983.1"/>
    </source>
</evidence>
<evidence type="ECO:0000259" key="2">
    <source>
        <dbReference type="PROSITE" id="PS50975"/>
    </source>
</evidence>
<dbReference type="Gene3D" id="3.30.470.20">
    <property type="entry name" value="ATP-grasp fold, B domain"/>
    <property type="match status" value="1"/>
</dbReference>
<dbReference type="InterPro" id="IPR011761">
    <property type="entry name" value="ATP-grasp"/>
</dbReference>
<dbReference type="Gene3D" id="3.30.1490.20">
    <property type="entry name" value="ATP-grasp fold, A domain"/>
    <property type="match status" value="1"/>
</dbReference>
<feature type="domain" description="ATP-grasp" evidence="2">
    <location>
        <begin position="105"/>
        <end position="293"/>
    </location>
</feature>
<dbReference type="SUPFAM" id="SSF56059">
    <property type="entry name" value="Glutathione synthetase ATP-binding domain-like"/>
    <property type="match status" value="1"/>
</dbReference>